<dbReference type="GO" id="GO:0003677">
    <property type="term" value="F:DNA binding"/>
    <property type="evidence" value="ECO:0007669"/>
    <property type="project" value="InterPro"/>
</dbReference>
<dbReference type="InterPro" id="IPR029060">
    <property type="entry name" value="PIN-like_dom_sf"/>
</dbReference>
<dbReference type="GeneID" id="112289313"/>
<keyword evidence="2" id="KW-0540">Nuclease</keyword>
<dbReference type="SMART" id="SM00484">
    <property type="entry name" value="XPGI"/>
    <property type="match status" value="1"/>
</dbReference>
<feature type="region of interest" description="Disordered" evidence="10">
    <location>
        <begin position="620"/>
        <end position="653"/>
    </location>
</feature>
<dbReference type="Gene3D" id="1.10.150.20">
    <property type="entry name" value="5' to 3' exonuclease, C-terminal subdomain"/>
    <property type="match status" value="1"/>
</dbReference>
<evidence type="ECO:0000256" key="8">
    <source>
        <dbReference type="ARBA" id="ARBA00023204"/>
    </source>
</evidence>
<gene>
    <name evidence="14" type="primary">LOC112289313</name>
    <name evidence="13" type="ORF">PHYPA_016138</name>
</gene>
<keyword evidence="4" id="KW-0255">Endonuclease</keyword>
<protein>
    <recommendedName>
        <fullName evidence="16">XPG-I domain-containing protein</fullName>
    </recommendedName>
</protein>
<evidence type="ECO:0000256" key="1">
    <source>
        <dbReference type="ARBA" id="ARBA00001946"/>
    </source>
</evidence>
<feature type="domain" description="XPG-I" evidence="11">
    <location>
        <begin position="130"/>
        <end position="201"/>
    </location>
</feature>
<dbReference type="STRING" id="3218.A0A2K1JQP9"/>
<feature type="compositionally biased region" description="Low complexity" evidence="10">
    <location>
        <begin position="624"/>
        <end position="634"/>
    </location>
</feature>
<feature type="domain" description="XPG N-terminal" evidence="12">
    <location>
        <begin position="1"/>
        <end position="96"/>
    </location>
</feature>
<dbReference type="InterPro" id="IPR008918">
    <property type="entry name" value="HhH2"/>
</dbReference>
<keyword evidence="7" id="KW-0460">Magnesium</keyword>
<dbReference type="PANTHER" id="PTHR11081">
    <property type="entry name" value="FLAP ENDONUCLEASE FAMILY MEMBER"/>
    <property type="match status" value="1"/>
</dbReference>
<dbReference type="CDD" id="cd09869">
    <property type="entry name" value="PIN_GEN1"/>
    <property type="match status" value="1"/>
</dbReference>
<keyword evidence="8" id="KW-0234">DNA repair</keyword>
<dbReference type="SUPFAM" id="SSF47807">
    <property type="entry name" value="5' to 3' exonuclease, C-terminal subdomain"/>
    <property type="match status" value="1"/>
</dbReference>
<sequence length="669" mass="74731">MGVRGGFWDELRVVSKRKSLDWLHGKRLAVDLSYWVVQQQTAVGGLVRKPHLRILLFRVVNLISRAGVLPVFVVDGTFPPEKLAVRMERLTLMSTSNILPNPQEFVTGESNIACNNGFQRRIDECVELLELLGMPVLHAAWEAEGLCAELDRDGLVDACVTADSDAFLHGARCVIKVLQMDSKVPIIETYDAEDIKTILGLDREHMIALALLMGCDYNKKGVVGIGCNRAIRLVRSVSSNKVFDRLKEWGGGEHTPDCLLDFEDDNSEANGDQNDEGKSSCRKPDSVNTSMSTKKSLRHCGNCGHLGTRREHIVAGCTFCKGVADRTEATEWGCLQKEKGFQCACEACVKKKKSKKSTRQKNWWVKCCDKMAKSDGFPNEDIINIFLRPGCSNFAGEGSPSSLIKWRIPKMELLEDFLHINLHWDTSFVRQRMLPLLSTICLKGLAARNQSEAKMWNDYPFENTILGRFIPHSIKRIKVEKSREFYLLQWTSLASSTGCNWLGNQTKNSSQEQTSVSLGNLTDLLPDTDCDINQTVDVDTIPIEAEQGNDEVVFATVEDINLVEAACPELVEAFEQEQAAKEVAKATRKRTKRKESEQESSSSQQSIKDFFKVRKGSIITTPRSKSSSDGSVSSEHFPKHPLPTDGLASPAQIRLPDTNVNGLRRNLFF</sequence>
<reference evidence="13 15" key="1">
    <citation type="journal article" date="2008" name="Science">
        <title>The Physcomitrella genome reveals evolutionary insights into the conquest of land by plants.</title>
        <authorList>
            <person name="Rensing S."/>
            <person name="Lang D."/>
            <person name="Zimmer A."/>
            <person name="Terry A."/>
            <person name="Salamov A."/>
            <person name="Shapiro H."/>
            <person name="Nishiyama T."/>
            <person name="Perroud P.-F."/>
            <person name="Lindquist E."/>
            <person name="Kamisugi Y."/>
            <person name="Tanahashi T."/>
            <person name="Sakakibara K."/>
            <person name="Fujita T."/>
            <person name="Oishi K."/>
            <person name="Shin-I T."/>
            <person name="Kuroki Y."/>
            <person name="Toyoda A."/>
            <person name="Suzuki Y."/>
            <person name="Hashimoto A."/>
            <person name="Yamaguchi K."/>
            <person name="Sugano A."/>
            <person name="Kohara Y."/>
            <person name="Fujiyama A."/>
            <person name="Anterola A."/>
            <person name="Aoki S."/>
            <person name="Ashton N."/>
            <person name="Barbazuk W.B."/>
            <person name="Barker E."/>
            <person name="Bennetzen J."/>
            <person name="Bezanilla M."/>
            <person name="Blankenship R."/>
            <person name="Cho S.H."/>
            <person name="Dutcher S."/>
            <person name="Estelle M."/>
            <person name="Fawcett J.A."/>
            <person name="Gundlach H."/>
            <person name="Hanada K."/>
            <person name="Heyl A."/>
            <person name="Hicks K.A."/>
            <person name="Hugh J."/>
            <person name="Lohr M."/>
            <person name="Mayer K."/>
            <person name="Melkozernov A."/>
            <person name="Murata T."/>
            <person name="Nelson D."/>
            <person name="Pils B."/>
            <person name="Prigge M."/>
            <person name="Reiss B."/>
            <person name="Renner T."/>
            <person name="Rombauts S."/>
            <person name="Rushton P."/>
            <person name="Sanderfoot A."/>
            <person name="Schween G."/>
            <person name="Shiu S.-H."/>
            <person name="Stueber K."/>
            <person name="Theodoulou F.L."/>
            <person name="Tu H."/>
            <person name="Van de Peer Y."/>
            <person name="Verrier P.J."/>
            <person name="Waters E."/>
            <person name="Wood A."/>
            <person name="Yang L."/>
            <person name="Cove D."/>
            <person name="Cuming A."/>
            <person name="Hasebe M."/>
            <person name="Lucas S."/>
            <person name="Mishler D.B."/>
            <person name="Reski R."/>
            <person name="Grigoriev I."/>
            <person name="Quatrano R.S."/>
            <person name="Boore J.L."/>
        </authorList>
    </citation>
    <scope>NUCLEOTIDE SEQUENCE [LARGE SCALE GENOMIC DNA]</scope>
    <source>
        <strain evidence="14 15">cv. Gransden 2004</strain>
    </source>
</reference>
<dbReference type="Proteomes" id="UP000006727">
    <property type="component" value="Chromosome 12"/>
</dbReference>
<accession>A0A2K1JQP9</accession>
<keyword evidence="15" id="KW-1185">Reference proteome</keyword>
<dbReference type="PRINTS" id="PR00853">
    <property type="entry name" value="XPGRADSUPER"/>
</dbReference>
<comment type="similarity">
    <text evidence="9">Belongs to the XPG/RAD2 endonuclease family. GEN subfamily.</text>
</comment>
<evidence type="ECO:0000256" key="2">
    <source>
        <dbReference type="ARBA" id="ARBA00022722"/>
    </source>
</evidence>
<keyword evidence="6" id="KW-0378">Hydrolase</keyword>
<proteinExistence type="inferred from homology"/>
<name>A0A2K1JQP9_PHYPA</name>
<evidence type="ECO:0000259" key="11">
    <source>
        <dbReference type="SMART" id="SM00484"/>
    </source>
</evidence>
<evidence type="ECO:0000256" key="6">
    <source>
        <dbReference type="ARBA" id="ARBA00022801"/>
    </source>
</evidence>
<evidence type="ECO:0000256" key="10">
    <source>
        <dbReference type="SAM" id="MobiDB-lite"/>
    </source>
</evidence>
<dbReference type="RefSeq" id="XP_024390207.1">
    <property type="nucleotide sequence ID" value="XM_024534439.2"/>
</dbReference>
<dbReference type="SMART" id="SM00485">
    <property type="entry name" value="XPGN"/>
    <property type="match status" value="1"/>
</dbReference>
<comment type="cofactor">
    <cofactor evidence="1">
        <name>Mg(2+)</name>
        <dbReference type="ChEBI" id="CHEBI:18420"/>
    </cofactor>
</comment>
<dbReference type="Pfam" id="PF00867">
    <property type="entry name" value="XPG_I"/>
    <property type="match status" value="1"/>
</dbReference>
<feature type="region of interest" description="Disordered" evidence="10">
    <location>
        <begin position="585"/>
        <end position="606"/>
    </location>
</feature>
<dbReference type="Pfam" id="PF00752">
    <property type="entry name" value="XPG_N"/>
    <property type="match status" value="1"/>
</dbReference>
<dbReference type="InterPro" id="IPR036279">
    <property type="entry name" value="5-3_exonuclease_C_sf"/>
</dbReference>
<evidence type="ECO:0000259" key="12">
    <source>
        <dbReference type="SMART" id="SM00485"/>
    </source>
</evidence>
<dbReference type="EMBL" id="ABEU02000012">
    <property type="protein sequence ID" value="PNR43756.1"/>
    <property type="molecule type" value="Genomic_DNA"/>
</dbReference>
<evidence type="ECO:0000313" key="15">
    <source>
        <dbReference type="Proteomes" id="UP000006727"/>
    </source>
</evidence>
<dbReference type="SUPFAM" id="SSF88723">
    <property type="entry name" value="PIN domain-like"/>
    <property type="match status" value="1"/>
</dbReference>
<dbReference type="PaxDb" id="3218-PP1S391_28V6.1"/>
<feature type="compositionally biased region" description="Basic and acidic residues" evidence="10">
    <location>
        <begin position="275"/>
        <end position="285"/>
    </location>
</feature>
<dbReference type="InterPro" id="IPR006085">
    <property type="entry name" value="XPG_DNA_repair_N"/>
</dbReference>
<reference evidence="13 15" key="2">
    <citation type="journal article" date="2018" name="Plant J.">
        <title>The Physcomitrella patens chromosome-scale assembly reveals moss genome structure and evolution.</title>
        <authorList>
            <person name="Lang D."/>
            <person name="Ullrich K.K."/>
            <person name="Murat F."/>
            <person name="Fuchs J."/>
            <person name="Jenkins J."/>
            <person name="Haas F.B."/>
            <person name="Piednoel M."/>
            <person name="Gundlach H."/>
            <person name="Van Bel M."/>
            <person name="Meyberg R."/>
            <person name="Vives C."/>
            <person name="Morata J."/>
            <person name="Symeonidi A."/>
            <person name="Hiss M."/>
            <person name="Muchero W."/>
            <person name="Kamisugi Y."/>
            <person name="Saleh O."/>
            <person name="Blanc G."/>
            <person name="Decker E.L."/>
            <person name="van Gessel N."/>
            <person name="Grimwood J."/>
            <person name="Hayes R.D."/>
            <person name="Graham S.W."/>
            <person name="Gunter L.E."/>
            <person name="McDaniel S.F."/>
            <person name="Hoernstein S.N.W."/>
            <person name="Larsson A."/>
            <person name="Li F.W."/>
            <person name="Perroud P.F."/>
            <person name="Phillips J."/>
            <person name="Ranjan P."/>
            <person name="Rokshar D.S."/>
            <person name="Rothfels C.J."/>
            <person name="Schneider L."/>
            <person name="Shu S."/>
            <person name="Stevenson D.W."/>
            <person name="Thummler F."/>
            <person name="Tillich M."/>
            <person name="Villarreal Aguilar J.C."/>
            <person name="Widiez T."/>
            <person name="Wong G.K."/>
            <person name="Wymore A."/>
            <person name="Zhang Y."/>
            <person name="Zimmer A.D."/>
            <person name="Quatrano R.S."/>
            <person name="Mayer K.F.X."/>
            <person name="Goodstein D."/>
            <person name="Casacuberta J.M."/>
            <person name="Vandepoele K."/>
            <person name="Reski R."/>
            <person name="Cuming A.C."/>
            <person name="Tuskan G.A."/>
            <person name="Maumus F."/>
            <person name="Salse J."/>
            <person name="Schmutz J."/>
            <person name="Rensing S.A."/>
        </authorList>
    </citation>
    <scope>NUCLEOTIDE SEQUENCE [LARGE SCALE GENOMIC DNA]</scope>
    <source>
        <strain evidence="14 15">cv. Gransden 2004</strain>
    </source>
</reference>
<evidence type="ECO:0000256" key="5">
    <source>
        <dbReference type="ARBA" id="ARBA00022763"/>
    </source>
</evidence>
<dbReference type="SMART" id="SM00279">
    <property type="entry name" value="HhH2"/>
    <property type="match status" value="1"/>
</dbReference>
<evidence type="ECO:0000256" key="9">
    <source>
        <dbReference type="ARBA" id="ARBA00038112"/>
    </source>
</evidence>
<keyword evidence="3" id="KW-0479">Metal-binding</keyword>
<dbReference type="GO" id="GO:0048256">
    <property type="term" value="F:flap endonuclease activity"/>
    <property type="evidence" value="ECO:0007669"/>
    <property type="project" value="UniProtKB-ARBA"/>
</dbReference>
<dbReference type="PANTHER" id="PTHR11081:SF59">
    <property type="entry name" value="FI23547P1"/>
    <property type="match status" value="1"/>
</dbReference>
<evidence type="ECO:0000256" key="4">
    <source>
        <dbReference type="ARBA" id="ARBA00022759"/>
    </source>
</evidence>
<keyword evidence="5" id="KW-0227">DNA damage</keyword>
<organism evidence="13">
    <name type="scientific">Physcomitrium patens</name>
    <name type="common">Spreading-leaved earth moss</name>
    <name type="synonym">Physcomitrella patens</name>
    <dbReference type="NCBI Taxonomy" id="3218"/>
    <lineage>
        <taxon>Eukaryota</taxon>
        <taxon>Viridiplantae</taxon>
        <taxon>Streptophyta</taxon>
        <taxon>Embryophyta</taxon>
        <taxon>Bryophyta</taxon>
        <taxon>Bryophytina</taxon>
        <taxon>Bryopsida</taxon>
        <taxon>Funariidae</taxon>
        <taxon>Funariales</taxon>
        <taxon>Funariaceae</taxon>
        <taxon>Physcomitrium</taxon>
    </lineage>
</organism>
<evidence type="ECO:0000256" key="7">
    <source>
        <dbReference type="ARBA" id="ARBA00022842"/>
    </source>
</evidence>
<dbReference type="InterPro" id="IPR006086">
    <property type="entry name" value="XPG-I_dom"/>
</dbReference>
<evidence type="ECO:0008006" key="16">
    <source>
        <dbReference type="Google" id="ProtNLM"/>
    </source>
</evidence>
<dbReference type="Gramene" id="Pp3c12_11380V3.1">
    <property type="protein sequence ID" value="Pp3c12_11380V3.1"/>
    <property type="gene ID" value="Pp3c12_11380"/>
</dbReference>
<feature type="region of interest" description="Disordered" evidence="10">
    <location>
        <begin position="269"/>
        <end position="294"/>
    </location>
</feature>
<evidence type="ECO:0000313" key="13">
    <source>
        <dbReference type="EMBL" id="PNR43756.1"/>
    </source>
</evidence>
<dbReference type="EnsemblPlants" id="Pp3c12_11380V3.1">
    <property type="protein sequence ID" value="Pp3c12_11380V3.1"/>
    <property type="gene ID" value="Pp3c12_11380"/>
</dbReference>
<reference evidence="14" key="3">
    <citation type="submission" date="2020-12" db="UniProtKB">
        <authorList>
            <consortium name="EnsemblPlants"/>
        </authorList>
    </citation>
    <scope>IDENTIFICATION</scope>
</reference>
<evidence type="ECO:0000313" key="14">
    <source>
        <dbReference type="EnsemblPlants" id="Pp3c12_11380V3.1"/>
    </source>
</evidence>
<dbReference type="GO" id="GO:0046872">
    <property type="term" value="F:metal ion binding"/>
    <property type="evidence" value="ECO:0007669"/>
    <property type="project" value="UniProtKB-KW"/>
</dbReference>
<evidence type="ECO:0000256" key="3">
    <source>
        <dbReference type="ARBA" id="ARBA00022723"/>
    </source>
</evidence>
<dbReference type="Gene3D" id="3.40.50.1010">
    <property type="entry name" value="5'-nuclease"/>
    <property type="match status" value="1"/>
</dbReference>
<dbReference type="InterPro" id="IPR006084">
    <property type="entry name" value="XPG/Rad2"/>
</dbReference>
<dbReference type="AlphaFoldDB" id="A0A2K1JQP9"/>
<dbReference type="GO" id="GO:0006281">
    <property type="term" value="P:DNA repair"/>
    <property type="evidence" value="ECO:0007669"/>
    <property type="project" value="UniProtKB-KW"/>
</dbReference>
<dbReference type="FunFam" id="1.10.150.20:FF:000030">
    <property type="entry name" value="Flap endonuclease GEN-like 1"/>
    <property type="match status" value="1"/>
</dbReference>